<keyword evidence="1" id="KW-1133">Transmembrane helix</keyword>
<keyword evidence="1" id="KW-0812">Transmembrane</keyword>
<comment type="caution">
    <text evidence="2">The sequence shown here is derived from an EMBL/GenBank/DDBJ whole genome shotgun (WGS) entry which is preliminary data.</text>
</comment>
<protein>
    <submittedName>
        <fullName evidence="2">Uncharacterized protein</fullName>
    </submittedName>
</protein>
<reference evidence="2" key="1">
    <citation type="submission" date="2023-05" db="EMBL/GenBank/DDBJ databases">
        <title>Nepenthes gracilis genome sequencing.</title>
        <authorList>
            <person name="Fukushima K."/>
        </authorList>
    </citation>
    <scope>NUCLEOTIDE SEQUENCE</scope>
    <source>
        <strain evidence="2">SING2019-196</strain>
    </source>
</reference>
<evidence type="ECO:0000256" key="1">
    <source>
        <dbReference type="SAM" id="Phobius"/>
    </source>
</evidence>
<dbReference type="EMBL" id="BSYO01000003">
    <property type="protein sequence ID" value="GMH02020.1"/>
    <property type="molecule type" value="Genomic_DNA"/>
</dbReference>
<evidence type="ECO:0000313" key="2">
    <source>
        <dbReference type="EMBL" id="GMH02020.1"/>
    </source>
</evidence>
<evidence type="ECO:0000313" key="3">
    <source>
        <dbReference type="Proteomes" id="UP001279734"/>
    </source>
</evidence>
<gene>
    <name evidence="2" type="ORF">Nepgr_003859</name>
</gene>
<proteinExistence type="predicted"/>
<dbReference type="AlphaFoldDB" id="A0AAD3S0A7"/>
<accession>A0AAD3S0A7</accession>
<dbReference type="Proteomes" id="UP001279734">
    <property type="component" value="Unassembled WGS sequence"/>
</dbReference>
<sequence>MYDPGAEDGCGFLDAALPDEIESSVAIDPLNPKETLQHSTLLGEASSKSSLDTSEEASSVVKAPCKCPCAGEALVFHVSPGGEMLEHVDPLRMDPGYRPSLLCLKLRLPDPSCEVLSTSNLKASKLKDETDCLSTVIELVPHSSPCEATLVAKVPDNYSSTGNKLTSHFPAVELVEHAVQNASSPMLPLSFADIVSRGSINLICKAVMSFPFLYLMMIGMLPLDCILWPWLRLVQLAQPIYLQLPPLKRIIRPPRATEDPKC</sequence>
<name>A0AAD3S0A7_NEPGR</name>
<feature type="transmembrane region" description="Helical" evidence="1">
    <location>
        <begin position="212"/>
        <end position="231"/>
    </location>
</feature>
<keyword evidence="1" id="KW-0472">Membrane</keyword>
<organism evidence="2 3">
    <name type="scientific">Nepenthes gracilis</name>
    <name type="common">Slender pitcher plant</name>
    <dbReference type="NCBI Taxonomy" id="150966"/>
    <lineage>
        <taxon>Eukaryota</taxon>
        <taxon>Viridiplantae</taxon>
        <taxon>Streptophyta</taxon>
        <taxon>Embryophyta</taxon>
        <taxon>Tracheophyta</taxon>
        <taxon>Spermatophyta</taxon>
        <taxon>Magnoliopsida</taxon>
        <taxon>eudicotyledons</taxon>
        <taxon>Gunneridae</taxon>
        <taxon>Pentapetalae</taxon>
        <taxon>Caryophyllales</taxon>
        <taxon>Nepenthaceae</taxon>
        <taxon>Nepenthes</taxon>
    </lineage>
</organism>
<keyword evidence="3" id="KW-1185">Reference proteome</keyword>